<sequence>MNKTILALRGALLAATALLIATPAQAVPRPATSGNWLYLTVTKGDARSRDVRGTLLICDPPQGHARAVQACDQLAAVQGDIHRIPPEHSYCTMLYAPVTVSARGEWNGHKVEYTHTFANSCDLTAKTGAVFALSDQTPARSVPGGRHAHGGVTGTPRAWGRS</sequence>
<dbReference type="PRINTS" id="PR00294">
    <property type="entry name" value="SSBTLNINHBTR"/>
</dbReference>
<organism evidence="12 13">
    <name type="scientific">Streptomyces cynarae</name>
    <dbReference type="NCBI Taxonomy" id="2981134"/>
    <lineage>
        <taxon>Bacteria</taxon>
        <taxon>Bacillati</taxon>
        <taxon>Actinomycetota</taxon>
        <taxon>Actinomycetes</taxon>
        <taxon>Kitasatosporales</taxon>
        <taxon>Streptomycetaceae</taxon>
        <taxon>Streptomyces</taxon>
    </lineage>
</organism>
<feature type="chain" id="PRO_5046919283" evidence="10">
    <location>
        <begin position="27"/>
        <end position="162"/>
    </location>
</feature>
<dbReference type="RefSeq" id="WP_263232639.1">
    <property type="nucleotide sequence ID" value="NZ_CP106793.1"/>
</dbReference>
<keyword evidence="4" id="KW-0964">Secreted</keyword>
<reference evidence="12" key="1">
    <citation type="submission" date="2022-10" db="EMBL/GenBank/DDBJ databases">
        <authorList>
            <person name="Mo P."/>
        </authorList>
    </citation>
    <scope>NUCLEOTIDE SEQUENCE</scope>
    <source>
        <strain evidence="12">HUAS 13-4</strain>
    </source>
</reference>
<comment type="subunit">
    <text evidence="3">Homodimer.</text>
</comment>
<evidence type="ECO:0000256" key="8">
    <source>
        <dbReference type="RuleBase" id="RU003471"/>
    </source>
</evidence>
<protein>
    <submittedName>
        <fullName evidence="12">Subtilase-type protease inhibitor</fullName>
    </submittedName>
</protein>
<dbReference type="PROSITE" id="PS00999">
    <property type="entry name" value="SSI"/>
    <property type="match status" value="1"/>
</dbReference>
<evidence type="ECO:0000256" key="4">
    <source>
        <dbReference type="ARBA" id="ARBA00022525"/>
    </source>
</evidence>
<accession>A0ABY6E7D7</accession>
<proteinExistence type="inferred from homology"/>
<keyword evidence="13" id="KW-1185">Reference proteome</keyword>
<name>A0ABY6E7D7_9ACTN</name>
<comment type="subcellular location">
    <subcellularLocation>
        <location evidence="1">Secreted</location>
    </subcellularLocation>
</comment>
<dbReference type="InterPro" id="IPR000691">
    <property type="entry name" value="Prot_inh_I16_SSI"/>
</dbReference>
<keyword evidence="6 8" id="KW-0722">Serine protease inhibitor</keyword>
<dbReference type="Proteomes" id="UP001061298">
    <property type="component" value="Chromosome"/>
</dbReference>
<dbReference type="EMBL" id="CP106793">
    <property type="protein sequence ID" value="UXY22570.1"/>
    <property type="molecule type" value="Genomic_DNA"/>
</dbReference>
<keyword evidence="7" id="KW-1015">Disulfide bond</keyword>
<evidence type="ECO:0000256" key="6">
    <source>
        <dbReference type="ARBA" id="ARBA00022900"/>
    </source>
</evidence>
<dbReference type="SUPFAM" id="SSF55399">
    <property type="entry name" value="Subtilisin inhibitor"/>
    <property type="match status" value="1"/>
</dbReference>
<evidence type="ECO:0000256" key="5">
    <source>
        <dbReference type="ARBA" id="ARBA00022690"/>
    </source>
</evidence>
<comment type="similarity">
    <text evidence="2 8">Belongs to the protease inhibitor I16 (SSI) family.</text>
</comment>
<evidence type="ECO:0000313" key="13">
    <source>
        <dbReference type="Proteomes" id="UP001061298"/>
    </source>
</evidence>
<dbReference type="InterPro" id="IPR036819">
    <property type="entry name" value="Subtilisin_inhibitor-like_sf"/>
</dbReference>
<evidence type="ECO:0000313" key="12">
    <source>
        <dbReference type="EMBL" id="UXY22570.1"/>
    </source>
</evidence>
<gene>
    <name evidence="12" type="ORF">N8I84_30610</name>
</gene>
<feature type="domain" description="Subtilisin inhibitor" evidence="11">
    <location>
        <begin position="36"/>
        <end position="119"/>
    </location>
</feature>
<dbReference type="Gene3D" id="3.30.350.10">
    <property type="entry name" value="Subtilisin inhibitor-like"/>
    <property type="match status" value="1"/>
</dbReference>
<evidence type="ECO:0000256" key="3">
    <source>
        <dbReference type="ARBA" id="ARBA00011738"/>
    </source>
</evidence>
<evidence type="ECO:0000259" key="11">
    <source>
        <dbReference type="Pfam" id="PF00720"/>
    </source>
</evidence>
<evidence type="ECO:0000256" key="2">
    <source>
        <dbReference type="ARBA" id="ARBA00010472"/>
    </source>
</evidence>
<dbReference type="Pfam" id="PF00720">
    <property type="entry name" value="SSI"/>
    <property type="match status" value="1"/>
</dbReference>
<feature type="signal peptide" evidence="10">
    <location>
        <begin position="1"/>
        <end position="26"/>
    </location>
</feature>
<evidence type="ECO:0000256" key="1">
    <source>
        <dbReference type="ARBA" id="ARBA00004613"/>
    </source>
</evidence>
<keyword evidence="10" id="KW-0732">Signal</keyword>
<dbReference type="GO" id="GO:0030414">
    <property type="term" value="F:peptidase inhibitor activity"/>
    <property type="evidence" value="ECO:0007669"/>
    <property type="project" value="UniProtKB-KW"/>
</dbReference>
<evidence type="ECO:0000256" key="10">
    <source>
        <dbReference type="SAM" id="SignalP"/>
    </source>
</evidence>
<evidence type="ECO:0000256" key="7">
    <source>
        <dbReference type="ARBA" id="ARBA00023157"/>
    </source>
</evidence>
<keyword evidence="5 8" id="KW-0646">Protease inhibitor</keyword>
<feature type="region of interest" description="Disordered" evidence="9">
    <location>
        <begin position="137"/>
        <end position="162"/>
    </location>
</feature>
<dbReference type="InterPro" id="IPR020054">
    <property type="entry name" value="Prot_inh_SSI_I16_CS"/>
</dbReference>
<dbReference type="InterPro" id="IPR023549">
    <property type="entry name" value="Subtilisin_inhibitor"/>
</dbReference>
<evidence type="ECO:0000256" key="9">
    <source>
        <dbReference type="SAM" id="MobiDB-lite"/>
    </source>
</evidence>